<proteinExistence type="predicted"/>
<reference evidence="2" key="2">
    <citation type="submission" date="2024-04" db="EMBL/GenBank/DDBJ databases">
        <authorList>
            <person name="Chen Y."/>
            <person name="Shah S."/>
            <person name="Dougan E. K."/>
            <person name="Thang M."/>
            <person name="Chan C."/>
        </authorList>
    </citation>
    <scope>NUCLEOTIDE SEQUENCE [LARGE SCALE GENOMIC DNA]</scope>
</reference>
<evidence type="ECO:0000313" key="1">
    <source>
        <dbReference type="EMBL" id="CAI3984948.1"/>
    </source>
</evidence>
<dbReference type="EMBL" id="CAMXCT010000938">
    <property type="protein sequence ID" value="CAI3984948.1"/>
    <property type="molecule type" value="Genomic_DNA"/>
</dbReference>
<dbReference type="EMBL" id="CAMXCT020000938">
    <property type="protein sequence ID" value="CAL1138323.1"/>
    <property type="molecule type" value="Genomic_DNA"/>
</dbReference>
<organism evidence="1">
    <name type="scientific">Cladocopium goreaui</name>
    <dbReference type="NCBI Taxonomy" id="2562237"/>
    <lineage>
        <taxon>Eukaryota</taxon>
        <taxon>Sar</taxon>
        <taxon>Alveolata</taxon>
        <taxon>Dinophyceae</taxon>
        <taxon>Suessiales</taxon>
        <taxon>Symbiodiniaceae</taxon>
        <taxon>Cladocopium</taxon>
    </lineage>
</organism>
<evidence type="ECO:0000313" key="3">
    <source>
        <dbReference type="Proteomes" id="UP001152797"/>
    </source>
</evidence>
<protein>
    <submittedName>
        <fullName evidence="1">Uncharacterized protein</fullName>
    </submittedName>
</protein>
<dbReference type="EMBL" id="CAMXCT030000938">
    <property type="protein sequence ID" value="CAL4772260.1"/>
    <property type="molecule type" value="Genomic_DNA"/>
</dbReference>
<evidence type="ECO:0000313" key="2">
    <source>
        <dbReference type="EMBL" id="CAL1138323.1"/>
    </source>
</evidence>
<name>A0A9P1FQS6_9DINO</name>
<accession>A0A9P1FQS6</accession>
<comment type="caution">
    <text evidence="1">The sequence shown here is derived from an EMBL/GenBank/DDBJ whole genome shotgun (WGS) entry which is preliminary data.</text>
</comment>
<dbReference type="AlphaFoldDB" id="A0A9P1FQS6"/>
<reference evidence="1" key="1">
    <citation type="submission" date="2022-10" db="EMBL/GenBank/DDBJ databases">
        <authorList>
            <person name="Chen Y."/>
            <person name="Dougan E. K."/>
            <person name="Chan C."/>
            <person name="Rhodes N."/>
            <person name="Thang M."/>
        </authorList>
    </citation>
    <scope>NUCLEOTIDE SEQUENCE</scope>
</reference>
<gene>
    <name evidence="1" type="ORF">C1SCF055_LOCUS12440</name>
</gene>
<keyword evidence="3" id="KW-1185">Reference proteome</keyword>
<sequence>MGTAAGTCHCGREVETTCSERIDAQTLYIDHQIRSTYTECACFDVERGAYIDGTFEIPTIPVVSLLHQDSAPLICGLQGRWFLKDGTAVADILDSVVLWDGGGATLLQQTGPSTICIQVEKRLYFGEVDSMAQASISWTDGEKWLKK</sequence>
<dbReference type="Proteomes" id="UP001152797">
    <property type="component" value="Unassembled WGS sequence"/>
</dbReference>